<feature type="region of interest" description="Disordered" evidence="1">
    <location>
        <begin position="106"/>
        <end position="126"/>
    </location>
</feature>
<dbReference type="VEuPathDB" id="CryptoDB:Cvel_1013"/>
<proteinExistence type="predicted"/>
<organism evidence="2">
    <name type="scientific">Chromera velia CCMP2878</name>
    <dbReference type="NCBI Taxonomy" id="1169474"/>
    <lineage>
        <taxon>Eukaryota</taxon>
        <taxon>Sar</taxon>
        <taxon>Alveolata</taxon>
        <taxon>Colpodellida</taxon>
        <taxon>Chromeraceae</taxon>
        <taxon>Chromera</taxon>
    </lineage>
</organism>
<gene>
    <name evidence="2" type="ORF">Cvel_1013</name>
</gene>
<feature type="region of interest" description="Disordered" evidence="1">
    <location>
        <begin position="838"/>
        <end position="870"/>
    </location>
</feature>
<feature type="compositionally biased region" description="Polar residues" evidence="1">
    <location>
        <begin position="117"/>
        <end position="126"/>
    </location>
</feature>
<sequence>MREFFLMERKDLTETERVGRESEYLHIRFAHPPVFPLLLAFQRLRVDASSACILARPIIKEFSILSAVNEQDSGGGIPEPPAVDEPMPMTDACLVRTLRQEMQEEQIKQETEGNGNGSPKQRTPQCSGGIDHFQLRFAAKGTWSDERRARLRAFALSKNRKRLASLGRESAVVLQRNLADFLLSQQAAADADGAPGEFGVKFAGKAAVCDFGGEGGVGSKGEGIKEEPRAAAEEEEEEGVTVLIVHLLFERAAQRPAFVPDLHFWGLTYEDFRTLVSDWGGAWGASQRPPCGSDCLRMVLEAANAGVETRPQDPNRVKQGWRWSLEQAGGALSRDGLKLLQRGLGGRPWEDPTLHSGAQEEGAERERLCNDLTRALQAQLGLQSTHLQPNGEGAASSSASSSQSGDDDVSMECGESAVSSSPSTATPCCKWTQLARQGWLQRVHVTCGLPQKAVKIRIDILADLEWPANGEGVFDPALEVKQLRKEMAEMFVARLEEFSKDSIGVRLKFYRNQNGARSVHSVASFIGGPDFKNTSRFLPRNDFSAESRRQFFFEMKLAEVKPSFDAAASVTTDELEAVAVQLVSSRFRCLAFESEEPQRDDYSFVQRADATDREKLQALVDNTFYAKVFELDPAKCRDELWEKGEWGASSTSQKPAPEHFFRGRMVVVLRREPEGEPRQKKRPTNPLPPPHVPSGDPSTDQWRGRRRDRSEMEAGSGNFMYQRTVGAGGAAFPSPVMRNAEGPADGLHVKVKREEAEEAGETLQRAALEGWGPWGGYGMGGLEEVGQPRMKLEEEEGVRETPVQREFEEGGRLSKLNSPSSPLPAPLMATQVATQVLSGAAWDSDDSSESSESSESGGEEERFLSGHVSSSVSHESSAGISTLQYLVAEAETGEEQRHGVGKIVVTGRVHEEVPGGTGKAPAASGAATDDREKVGLLKQPTLLEQVFAQSLTTTDGIETSVVLEEALQWGTPDFKYEMADQLRVIVDEGDKDIRILFNKLGSLGAEVTQMVYSPTETETDLETSRQLRTRRETGKGKERAVNREVHYLTGDSTEAPYFKRLRDAVKRDADSFLHAGTDAKTKLQQTVNQSVSAISEQIASMRKASRDKCLEDFYINVIEILSEAAERAECFMGGGAGLSADSVASVPAAILFEQYKRQKADFLTEASEKARKIQAQKQL</sequence>
<evidence type="ECO:0000313" key="2">
    <source>
        <dbReference type="EMBL" id="CEM43190.1"/>
    </source>
</evidence>
<protein>
    <submittedName>
        <fullName evidence="2">Uncharacterized protein</fullName>
    </submittedName>
</protein>
<feature type="compositionally biased region" description="Low complexity" evidence="1">
    <location>
        <begin position="391"/>
        <end position="404"/>
    </location>
</feature>
<feature type="compositionally biased region" description="Basic and acidic residues" evidence="1">
    <location>
        <begin position="798"/>
        <end position="812"/>
    </location>
</feature>
<dbReference type="EMBL" id="CDMZ01002630">
    <property type="protein sequence ID" value="CEM43190.1"/>
    <property type="molecule type" value="Genomic_DNA"/>
</dbReference>
<accession>A0A0G4HGW0</accession>
<reference evidence="2" key="1">
    <citation type="submission" date="2014-11" db="EMBL/GenBank/DDBJ databases">
        <authorList>
            <person name="Otto D Thomas"/>
            <person name="Naeem Raeece"/>
        </authorList>
    </citation>
    <scope>NUCLEOTIDE SEQUENCE</scope>
</reference>
<feature type="region of interest" description="Disordered" evidence="1">
    <location>
        <begin position="671"/>
        <end position="717"/>
    </location>
</feature>
<feature type="compositionally biased region" description="Low complexity" evidence="1">
    <location>
        <begin position="416"/>
        <end position="426"/>
    </location>
</feature>
<evidence type="ECO:0000256" key="1">
    <source>
        <dbReference type="SAM" id="MobiDB-lite"/>
    </source>
</evidence>
<feature type="region of interest" description="Disordered" evidence="1">
    <location>
        <begin position="386"/>
        <end position="426"/>
    </location>
</feature>
<name>A0A0G4HGW0_9ALVE</name>
<dbReference type="AlphaFoldDB" id="A0A0G4HGW0"/>
<feature type="region of interest" description="Disordered" evidence="1">
    <location>
        <begin position="793"/>
        <end position="825"/>
    </location>
</feature>